<name>A0A8K1LQR9_9PASS</name>
<organism evidence="2 3">
    <name type="scientific">Zosterops borbonicus</name>
    <dbReference type="NCBI Taxonomy" id="364589"/>
    <lineage>
        <taxon>Eukaryota</taxon>
        <taxon>Metazoa</taxon>
        <taxon>Chordata</taxon>
        <taxon>Craniata</taxon>
        <taxon>Vertebrata</taxon>
        <taxon>Euteleostomi</taxon>
        <taxon>Archelosauria</taxon>
        <taxon>Archosauria</taxon>
        <taxon>Dinosauria</taxon>
        <taxon>Saurischia</taxon>
        <taxon>Theropoda</taxon>
        <taxon>Coelurosauria</taxon>
        <taxon>Aves</taxon>
        <taxon>Neognathae</taxon>
        <taxon>Neoaves</taxon>
        <taxon>Telluraves</taxon>
        <taxon>Australaves</taxon>
        <taxon>Passeriformes</taxon>
        <taxon>Sylvioidea</taxon>
        <taxon>Zosteropidae</taxon>
        <taxon>Zosterops</taxon>
    </lineage>
</organism>
<sequence>MENWWKTRNGELRSVVMLTQSKQGMAIAPHTLNTNQDALWALVQEETSDGPSTVPSAFQTFALKEEEGGGGGGGGRGEGRRRRRRKKEEEEEGGGGEGSST</sequence>
<dbReference type="Proteomes" id="UP000796761">
    <property type="component" value="Unassembled WGS sequence"/>
</dbReference>
<feature type="region of interest" description="Disordered" evidence="1">
    <location>
        <begin position="62"/>
        <end position="101"/>
    </location>
</feature>
<comment type="caution">
    <text evidence="2">The sequence shown here is derived from an EMBL/GenBank/DDBJ whole genome shotgun (WGS) entry which is preliminary data.</text>
</comment>
<evidence type="ECO:0000313" key="3">
    <source>
        <dbReference type="Proteomes" id="UP000796761"/>
    </source>
</evidence>
<accession>A0A8K1LQR9</accession>
<dbReference type="AlphaFoldDB" id="A0A8K1LQR9"/>
<gene>
    <name evidence="2" type="ORF">HGM15179_004756</name>
</gene>
<evidence type="ECO:0000313" key="2">
    <source>
        <dbReference type="EMBL" id="TRZ22338.1"/>
    </source>
</evidence>
<dbReference type="EMBL" id="SWJQ01000101">
    <property type="protein sequence ID" value="TRZ22338.1"/>
    <property type="molecule type" value="Genomic_DNA"/>
</dbReference>
<keyword evidence="3" id="KW-1185">Reference proteome</keyword>
<proteinExistence type="predicted"/>
<evidence type="ECO:0000256" key="1">
    <source>
        <dbReference type="SAM" id="MobiDB-lite"/>
    </source>
</evidence>
<protein>
    <submittedName>
        <fullName evidence="2">Uncharacterized protein</fullName>
    </submittedName>
</protein>
<reference evidence="2" key="1">
    <citation type="submission" date="2019-04" db="EMBL/GenBank/DDBJ databases">
        <title>Genome assembly of Zosterops borbonicus 15179.</title>
        <authorList>
            <person name="Leroy T."/>
            <person name="Anselmetti Y."/>
            <person name="Tilak M.-K."/>
            <person name="Nabholz B."/>
        </authorList>
    </citation>
    <scope>NUCLEOTIDE SEQUENCE</scope>
    <source>
        <strain evidence="2">HGM_15179</strain>
        <tissue evidence="2">Muscle</tissue>
    </source>
</reference>